<evidence type="ECO:0000256" key="4">
    <source>
        <dbReference type="ARBA" id="ARBA00022722"/>
    </source>
</evidence>
<evidence type="ECO:0000256" key="2">
    <source>
        <dbReference type="ARBA" id="ARBA00005300"/>
    </source>
</evidence>
<dbReference type="GO" id="GO:0004523">
    <property type="term" value="F:RNA-DNA hybrid ribonuclease activity"/>
    <property type="evidence" value="ECO:0007669"/>
    <property type="project" value="UniProtKB-EC"/>
</dbReference>
<dbReference type="InterPro" id="IPR050092">
    <property type="entry name" value="RNase_H"/>
</dbReference>
<comment type="similarity">
    <text evidence="2">Belongs to the RNase H family.</text>
</comment>
<dbReference type="GO" id="GO:0046872">
    <property type="term" value="F:metal ion binding"/>
    <property type="evidence" value="ECO:0007669"/>
    <property type="project" value="UniProtKB-KW"/>
</dbReference>
<evidence type="ECO:0000313" key="9">
    <source>
        <dbReference type="EMBL" id="ETO02158.1"/>
    </source>
</evidence>
<dbReference type="Proteomes" id="UP000023152">
    <property type="component" value="Unassembled WGS sequence"/>
</dbReference>
<accession>X6LJM0</accession>
<dbReference type="SUPFAM" id="SSF53098">
    <property type="entry name" value="Ribonuclease H-like"/>
    <property type="match status" value="1"/>
</dbReference>
<dbReference type="OrthoDB" id="411823at2759"/>
<dbReference type="InterPro" id="IPR036397">
    <property type="entry name" value="RNaseH_sf"/>
</dbReference>
<keyword evidence="6" id="KW-0255">Endonuclease</keyword>
<dbReference type="PROSITE" id="PS50879">
    <property type="entry name" value="RNASE_H_1"/>
    <property type="match status" value="1"/>
</dbReference>
<keyword evidence="5" id="KW-0479">Metal-binding</keyword>
<comment type="catalytic activity">
    <reaction evidence="1">
        <text>Endonucleolytic cleavage to 5'-phosphomonoester.</text>
        <dbReference type="EC" id="3.1.26.4"/>
    </reaction>
</comment>
<dbReference type="EMBL" id="ASPP01036572">
    <property type="protein sequence ID" value="ETO02158.1"/>
    <property type="molecule type" value="Genomic_DNA"/>
</dbReference>
<evidence type="ECO:0000256" key="5">
    <source>
        <dbReference type="ARBA" id="ARBA00022723"/>
    </source>
</evidence>
<keyword evidence="4" id="KW-0540">Nuclease</keyword>
<proteinExistence type="inferred from homology"/>
<dbReference type="Gene3D" id="3.30.420.10">
    <property type="entry name" value="Ribonuclease H-like superfamily/Ribonuclease H"/>
    <property type="match status" value="1"/>
</dbReference>
<dbReference type="GO" id="GO:0043137">
    <property type="term" value="P:DNA replication, removal of RNA primer"/>
    <property type="evidence" value="ECO:0007669"/>
    <property type="project" value="TreeGrafter"/>
</dbReference>
<dbReference type="GO" id="GO:0003676">
    <property type="term" value="F:nucleic acid binding"/>
    <property type="evidence" value="ECO:0007669"/>
    <property type="project" value="InterPro"/>
</dbReference>
<evidence type="ECO:0000259" key="8">
    <source>
        <dbReference type="PROSITE" id="PS50879"/>
    </source>
</evidence>
<dbReference type="Pfam" id="PF00075">
    <property type="entry name" value="RNase_H"/>
    <property type="match status" value="1"/>
</dbReference>
<dbReference type="CDD" id="cd09276">
    <property type="entry name" value="Rnase_HI_RT_non_LTR"/>
    <property type="match status" value="1"/>
</dbReference>
<evidence type="ECO:0000256" key="6">
    <source>
        <dbReference type="ARBA" id="ARBA00022759"/>
    </source>
</evidence>
<keyword evidence="10" id="KW-1185">Reference proteome</keyword>
<protein>
    <recommendedName>
        <fullName evidence="3">ribonuclease H</fullName>
        <ecNumber evidence="3">3.1.26.4</ecNumber>
    </recommendedName>
</protein>
<reference evidence="9 10" key="1">
    <citation type="journal article" date="2013" name="Curr. Biol.">
        <title>The Genome of the Foraminiferan Reticulomyxa filosa.</title>
        <authorList>
            <person name="Glockner G."/>
            <person name="Hulsmann N."/>
            <person name="Schleicher M."/>
            <person name="Noegel A.A."/>
            <person name="Eichinger L."/>
            <person name="Gallinger C."/>
            <person name="Pawlowski J."/>
            <person name="Sierra R."/>
            <person name="Euteneuer U."/>
            <person name="Pillet L."/>
            <person name="Moustafa A."/>
            <person name="Platzer M."/>
            <person name="Groth M."/>
            <person name="Szafranski K."/>
            <person name="Schliwa M."/>
        </authorList>
    </citation>
    <scope>NUCLEOTIDE SEQUENCE [LARGE SCALE GENOMIC DNA]</scope>
</reference>
<dbReference type="EC" id="3.1.26.4" evidence="3"/>
<dbReference type="PANTHER" id="PTHR10642:SF26">
    <property type="entry name" value="RIBONUCLEASE H1"/>
    <property type="match status" value="1"/>
</dbReference>
<evidence type="ECO:0000256" key="1">
    <source>
        <dbReference type="ARBA" id="ARBA00000077"/>
    </source>
</evidence>
<gene>
    <name evidence="9" type="ORF">RFI_35278</name>
</gene>
<keyword evidence="7" id="KW-0378">Hydrolase</keyword>
<organism evidence="9 10">
    <name type="scientific">Reticulomyxa filosa</name>
    <dbReference type="NCBI Taxonomy" id="46433"/>
    <lineage>
        <taxon>Eukaryota</taxon>
        <taxon>Sar</taxon>
        <taxon>Rhizaria</taxon>
        <taxon>Retaria</taxon>
        <taxon>Foraminifera</taxon>
        <taxon>Monothalamids</taxon>
        <taxon>Reticulomyxidae</taxon>
        <taxon>Reticulomyxa</taxon>
    </lineage>
</organism>
<sequence length="252" mass="28676">MAYQLWRRNHDIESDVKISWRGKLSTLSRAYIHASEVGVPDAKPDQYPHQSKLPMQIARLPHPINKSPFGKWMEPTQEEILNTLDERTTVIFVDGSCKPDPGIGGAGLVIQDPSQSQWIEVKFPIQGITTMIGSEIEAIRQALKYVQHKDERVVILSDCKFAVNAIHNKSNSETYNFSIADCQQLMKELGENDVPEIYWIKGHSGIPGNERADAVAKSARFQAEFNQPEFSIPEFPWIESIFHRRMESTLDK</sequence>
<evidence type="ECO:0000256" key="3">
    <source>
        <dbReference type="ARBA" id="ARBA00012180"/>
    </source>
</evidence>
<dbReference type="PANTHER" id="PTHR10642">
    <property type="entry name" value="RIBONUCLEASE H1"/>
    <property type="match status" value="1"/>
</dbReference>
<evidence type="ECO:0000256" key="7">
    <source>
        <dbReference type="ARBA" id="ARBA00022801"/>
    </source>
</evidence>
<name>X6LJM0_RETFI</name>
<dbReference type="InterPro" id="IPR012337">
    <property type="entry name" value="RNaseH-like_sf"/>
</dbReference>
<dbReference type="InterPro" id="IPR002156">
    <property type="entry name" value="RNaseH_domain"/>
</dbReference>
<dbReference type="AlphaFoldDB" id="X6LJM0"/>
<feature type="domain" description="RNase H type-1" evidence="8">
    <location>
        <begin position="85"/>
        <end position="221"/>
    </location>
</feature>
<evidence type="ECO:0000313" key="10">
    <source>
        <dbReference type="Proteomes" id="UP000023152"/>
    </source>
</evidence>
<comment type="caution">
    <text evidence="9">The sequence shown here is derived from an EMBL/GenBank/DDBJ whole genome shotgun (WGS) entry which is preliminary data.</text>
</comment>